<proteinExistence type="predicted"/>
<organism evidence="1 2">
    <name type="scientific">Puccinia sorghi</name>
    <dbReference type="NCBI Taxonomy" id="27349"/>
    <lineage>
        <taxon>Eukaryota</taxon>
        <taxon>Fungi</taxon>
        <taxon>Dikarya</taxon>
        <taxon>Basidiomycota</taxon>
        <taxon>Pucciniomycotina</taxon>
        <taxon>Pucciniomycetes</taxon>
        <taxon>Pucciniales</taxon>
        <taxon>Pucciniaceae</taxon>
        <taxon>Puccinia</taxon>
    </lineage>
</organism>
<evidence type="ECO:0000313" key="1">
    <source>
        <dbReference type="EMBL" id="KNZ54565.1"/>
    </source>
</evidence>
<comment type="caution">
    <text evidence="1">The sequence shown here is derived from an EMBL/GenBank/DDBJ whole genome shotgun (WGS) entry which is preliminary data.</text>
</comment>
<dbReference type="AlphaFoldDB" id="A0A0L6V357"/>
<keyword evidence="2" id="KW-1185">Reference proteome</keyword>
<accession>A0A0L6V357</accession>
<gene>
    <name evidence="1" type="ORF">VP01_2912g3</name>
</gene>
<dbReference type="Proteomes" id="UP000037035">
    <property type="component" value="Unassembled WGS sequence"/>
</dbReference>
<evidence type="ECO:0000313" key="2">
    <source>
        <dbReference type="Proteomes" id="UP000037035"/>
    </source>
</evidence>
<reference evidence="1 2" key="1">
    <citation type="submission" date="2015-08" db="EMBL/GenBank/DDBJ databases">
        <title>Next Generation Sequencing and Analysis of the Genome of Puccinia sorghi L Schw, the Causal Agent of Maize Common Rust.</title>
        <authorList>
            <person name="Rochi L."/>
            <person name="Burguener G."/>
            <person name="Darino M."/>
            <person name="Turjanski A."/>
            <person name="Kreff E."/>
            <person name="Dieguez M.J."/>
            <person name="Sacco F."/>
        </authorList>
    </citation>
    <scope>NUCLEOTIDE SEQUENCE [LARGE SCALE GENOMIC DNA]</scope>
    <source>
        <strain evidence="1 2">RO10H11247</strain>
    </source>
</reference>
<dbReference type="VEuPathDB" id="FungiDB:VP01_2912g3"/>
<dbReference type="PANTHER" id="PTHR31912:SF34">
    <property type="entry name" value="NOTOCHORD-RELATED PROTEIN"/>
    <property type="match status" value="1"/>
</dbReference>
<protein>
    <submittedName>
        <fullName evidence="1">Uncharacterized protein</fullName>
    </submittedName>
</protein>
<sequence>MLSIGQENWINGVVLGVMHNWFEGVLQHHFRFQWVLNGTTKMDFKESLEEIDFYTTEYDSVNEGGLVSTFWSDNMKKKMMPRGFGTKKNDKLKASEWHNLFSTHLPLAALDIFLGRDVEESLNRNEDAINNIGALVRCTNIVASKTITREECDICEDKYNIYTTTSIQLFPESKTLPNHHYALHIPQELRWWGPLMNLSEFTGKRLIGLLQKCKTNVKPKHIGVTMMNKFFQLQRLKAQHRLDCAL</sequence>
<dbReference type="EMBL" id="LAVV01007849">
    <property type="protein sequence ID" value="KNZ54565.1"/>
    <property type="molecule type" value="Genomic_DNA"/>
</dbReference>
<dbReference type="PANTHER" id="PTHR31912">
    <property type="entry name" value="IP13529P"/>
    <property type="match status" value="1"/>
</dbReference>
<dbReference type="OrthoDB" id="3269001at2759"/>
<name>A0A0L6V357_9BASI</name>